<feature type="region of interest" description="Disordered" evidence="4">
    <location>
        <begin position="314"/>
        <end position="339"/>
    </location>
</feature>
<reference evidence="5 6" key="1">
    <citation type="submission" date="2024-02" db="EMBL/GenBank/DDBJ databases">
        <title>High-quality chromosome-scale genome assembly of Pensacola bahiagrass (Paspalum notatum Flugge var. saurae).</title>
        <authorList>
            <person name="Vega J.M."/>
            <person name="Podio M."/>
            <person name="Orjuela J."/>
            <person name="Siena L.A."/>
            <person name="Pessino S.C."/>
            <person name="Combes M.C."/>
            <person name="Mariac C."/>
            <person name="Albertini E."/>
            <person name="Pupilli F."/>
            <person name="Ortiz J.P.A."/>
            <person name="Leblanc O."/>
        </authorList>
    </citation>
    <scope>NUCLEOTIDE SEQUENCE [LARGE SCALE GENOMIC DNA]</scope>
    <source>
        <strain evidence="5">R1</strain>
        <tissue evidence="5">Leaf</tissue>
    </source>
</reference>
<sequence length="1331" mass="151260">MVNEPPLDGQYPITTAGQHYDGPSSSQQQLTLYDYGLCDPQFFPRPTNESNTQLSGVVTIPGTYNASSSFGQNHLQIAGEVSPDYQRIRSNNALQHISQILMEDVDERISLHEEEAAIQAAEKAFYDILGQPSLNWPSVHNNNEGGGPYEGSNNYHKRPRRTCSTSDISKHSMLQSLPNPMSPYSYGRSLFLTYQPLTSIGRASKFGFPVLQIRRGAEDAKGFDKMVIYLDSNKLSISILTTKTKVVEKSKYPIFEITDHRNNPYIQDLGAGEGRRSKHYTITCEISRNEKYDRFLLCHGMQSFSETTSLRDMVAKEASKSSPKGQSKGPSQQKLQGKRQLKKELVDLRTLLIHCAQAVAADDRLLASELIKKLRQHSSPDGDSTQRMAFYLVGGLEARLAGIGSQLYHKIMVKRVSEEDVLKVYNLYLAACPFHRTSYTFANRTILEASKGQSRVHIVDFGVCYGFQWPSLIQMFAEQGVHPRLRITAIEVPRQGIGPLENIEHAGKQLADYAHMYNVPFQYQGISTRYENIQIEDLNIEEDEFVIINCIYQMKILGDETIAMNSARDKVLRIMRRMNPKILIFGAVNASYSSPFFITRFKELMFHYSSLFDMLDTNVPRGNEARKLLERGLLGRDALNVIACEGAERIERPETYKQWQVRCIKAGFEQLPVSPAIVNTVLSMKKKIYHEDFVADEDSGWLLQGWKGRVITMENSEYCEINSNMTLDYINRLLMEDDTDEKTSEYQLHDTLQATEKPFYDILGQEYPSSTKGAVIRRESQVDCPECNYSEWACSSFDSDILGTQGTHRVANDWASERDQLSLQFERGAEEANKLVPSIELVVDLEDSNGLSDSNQIREATIGQKNKHVSKIRSHPHVDLELLEARNIKHLAISTSETIRDEMFDSVLLSDLQLHSDAAHLREMKAKKASNSPQNAQRKGYGQGQVKSRGKKKEEIDLMSLLIQCAQAIAHNNFPFASELLKKIRYHASPYGDGSQRLALYFANGLEARLAGTGSQMYQKLIEKQTRATDMLKAYWLFIAVCPFTRVAYYFSNQTIADHLDRKPKVHIIDFGITFGFQWPSLIQRFAKREGGPPKLRITGIGVPQPGFHPSAMLEATGKRLAEYAEMFNVPFQYQGVTSQWENICIENLNIDNDEVLIINCIHRTQYLGDETENIDSARDRVLRIMNKINPEVIILGVENGLYSSPFFLPRFREVLFHYSSLFDMLNATALQSQEGRIQIERDLLGAAVLNVVACEGAERIERPESYKQWQVRSLKAGFKQRPVNRAILKRSIDEKNKHYHEDFIIDEDSSWLLQGWKGRIVYAVSSWSPK</sequence>
<dbReference type="Proteomes" id="UP001341281">
    <property type="component" value="Chromosome 10"/>
</dbReference>
<evidence type="ECO:0008006" key="7">
    <source>
        <dbReference type="Google" id="ProtNLM"/>
    </source>
</evidence>
<feature type="region of interest" description="Leucine repeat I (LRI)" evidence="3">
    <location>
        <begin position="956"/>
        <end position="1016"/>
    </location>
</feature>
<protein>
    <recommendedName>
        <fullName evidence="7">Scarecrow-like protein 9</fullName>
    </recommendedName>
</protein>
<proteinExistence type="inferred from homology"/>
<feature type="region of interest" description="VHIID" evidence="3">
    <location>
        <begin position="1035"/>
        <end position="1100"/>
    </location>
</feature>
<comment type="similarity">
    <text evidence="3">Belongs to the GRAS family.</text>
</comment>
<feature type="region of interest" description="SAW" evidence="3">
    <location>
        <begin position="1254"/>
        <end position="1329"/>
    </location>
</feature>
<evidence type="ECO:0000256" key="2">
    <source>
        <dbReference type="ARBA" id="ARBA00023163"/>
    </source>
</evidence>
<evidence type="ECO:0000313" key="6">
    <source>
        <dbReference type="Proteomes" id="UP001341281"/>
    </source>
</evidence>
<evidence type="ECO:0000256" key="4">
    <source>
        <dbReference type="SAM" id="MobiDB-lite"/>
    </source>
</evidence>
<feature type="region of interest" description="Leucine repeat II (LRII)" evidence="3">
    <location>
        <begin position="505"/>
        <end position="537"/>
    </location>
</feature>
<dbReference type="PROSITE" id="PS50985">
    <property type="entry name" value="GRAS"/>
    <property type="match status" value="2"/>
</dbReference>
<dbReference type="PANTHER" id="PTHR31636">
    <property type="entry name" value="OSJNBA0084A10.13 PROTEIN-RELATED"/>
    <property type="match status" value="1"/>
</dbReference>
<evidence type="ECO:0000256" key="3">
    <source>
        <dbReference type="PROSITE-ProRule" id="PRU01191"/>
    </source>
</evidence>
<organism evidence="5 6">
    <name type="scientific">Paspalum notatum var. saurae</name>
    <dbReference type="NCBI Taxonomy" id="547442"/>
    <lineage>
        <taxon>Eukaryota</taxon>
        <taxon>Viridiplantae</taxon>
        <taxon>Streptophyta</taxon>
        <taxon>Embryophyta</taxon>
        <taxon>Tracheophyta</taxon>
        <taxon>Spermatophyta</taxon>
        <taxon>Magnoliopsida</taxon>
        <taxon>Liliopsida</taxon>
        <taxon>Poales</taxon>
        <taxon>Poaceae</taxon>
        <taxon>PACMAD clade</taxon>
        <taxon>Panicoideae</taxon>
        <taxon>Andropogonodae</taxon>
        <taxon>Paspaleae</taxon>
        <taxon>Paspalinae</taxon>
        <taxon>Paspalum</taxon>
    </lineage>
</organism>
<feature type="short sequence motif" description="VHIID" evidence="3">
    <location>
        <begin position="456"/>
        <end position="460"/>
    </location>
</feature>
<dbReference type="InterPro" id="IPR005202">
    <property type="entry name" value="TF_GRAS"/>
</dbReference>
<accession>A0AAQ3UT19</accession>
<evidence type="ECO:0000256" key="1">
    <source>
        <dbReference type="ARBA" id="ARBA00023015"/>
    </source>
</evidence>
<feature type="compositionally biased region" description="Low complexity" evidence="4">
    <location>
        <begin position="320"/>
        <end position="335"/>
    </location>
</feature>
<evidence type="ECO:0000313" key="5">
    <source>
        <dbReference type="EMBL" id="WVZ95825.1"/>
    </source>
</evidence>
<feature type="compositionally biased region" description="Polar residues" evidence="4">
    <location>
        <begin position="12"/>
        <end position="26"/>
    </location>
</feature>
<name>A0AAQ3UT19_PASNO</name>
<feature type="short sequence motif" description="VHIID" evidence="3">
    <location>
        <begin position="1066"/>
        <end position="1070"/>
    </location>
</feature>
<dbReference type="EMBL" id="CP144754">
    <property type="protein sequence ID" value="WVZ95825.1"/>
    <property type="molecule type" value="Genomic_DNA"/>
</dbReference>
<feature type="region of interest" description="SAW" evidence="3">
    <location>
        <begin position="643"/>
        <end position="718"/>
    </location>
</feature>
<comment type="caution">
    <text evidence="3">Lacks conserved residue(s) required for the propagation of feature annotation.</text>
</comment>
<feature type="region of interest" description="Leucine repeat II (LRII)" evidence="3">
    <location>
        <begin position="1116"/>
        <end position="1148"/>
    </location>
</feature>
<feature type="region of interest" description="Disordered" evidence="4">
    <location>
        <begin position="924"/>
        <end position="949"/>
    </location>
</feature>
<keyword evidence="1" id="KW-0805">Transcription regulation</keyword>
<keyword evidence="2" id="KW-0804">Transcription</keyword>
<gene>
    <name evidence="5" type="ORF">U9M48_041539</name>
</gene>
<dbReference type="Pfam" id="PF03514">
    <property type="entry name" value="GRAS"/>
    <property type="match status" value="2"/>
</dbReference>
<feature type="region of interest" description="Disordered" evidence="4">
    <location>
        <begin position="1"/>
        <end position="26"/>
    </location>
</feature>
<feature type="region of interest" description="Leucine repeat I (LRI)" evidence="3">
    <location>
        <begin position="346"/>
        <end position="406"/>
    </location>
</feature>
<keyword evidence="6" id="KW-1185">Reference proteome</keyword>
<feature type="region of interest" description="Disordered" evidence="4">
    <location>
        <begin position="143"/>
        <end position="164"/>
    </location>
</feature>